<dbReference type="AlphaFoldDB" id="A0A0F9GSK3"/>
<name>A0A0F9GSK3_9ZZZZ</name>
<accession>A0A0F9GSK3</accession>
<proteinExistence type="predicted"/>
<comment type="caution">
    <text evidence="1">The sequence shown here is derived from an EMBL/GenBank/DDBJ whole genome shotgun (WGS) entry which is preliminary data.</text>
</comment>
<organism evidence="1">
    <name type="scientific">marine sediment metagenome</name>
    <dbReference type="NCBI Taxonomy" id="412755"/>
    <lineage>
        <taxon>unclassified sequences</taxon>
        <taxon>metagenomes</taxon>
        <taxon>ecological metagenomes</taxon>
    </lineage>
</organism>
<reference evidence="1" key="1">
    <citation type="journal article" date="2015" name="Nature">
        <title>Complex archaea that bridge the gap between prokaryotes and eukaryotes.</title>
        <authorList>
            <person name="Spang A."/>
            <person name="Saw J.H."/>
            <person name="Jorgensen S.L."/>
            <person name="Zaremba-Niedzwiedzka K."/>
            <person name="Martijn J."/>
            <person name="Lind A.E."/>
            <person name="van Eijk R."/>
            <person name="Schleper C."/>
            <person name="Guy L."/>
            <person name="Ettema T.J."/>
        </authorList>
    </citation>
    <scope>NUCLEOTIDE SEQUENCE</scope>
</reference>
<dbReference type="EMBL" id="LAZR01017103">
    <property type="protein sequence ID" value="KKM01779.1"/>
    <property type="molecule type" value="Genomic_DNA"/>
</dbReference>
<gene>
    <name evidence="1" type="ORF">LCGC14_1790980</name>
</gene>
<evidence type="ECO:0000313" key="1">
    <source>
        <dbReference type="EMBL" id="KKM01779.1"/>
    </source>
</evidence>
<protein>
    <submittedName>
        <fullName evidence="1">Uncharacterized protein</fullName>
    </submittedName>
</protein>
<sequence>MVTKIDNDRIAESVGFYTEEETTRHSNQPLTFHYNPQKTLVIGGYPDFPTDIGACITWIVPTLFTWYIGKNWKPSYPTNIAASEIISDGVKAELQSLSFNNPEFQAVGIAKEPAMAFCLAYTKLLDQKEKLAKRN</sequence>